<feature type="compositionally biased region" description="Low complexity" evidence="9">
    <location>
        <begin position="341"/>
        <end position="363"/>
    </location>
</feature>
<keyword evidence="7" id="KW-0325">Glycoprotein</keyword>
<dbReference type="GO" id="GO:0005125">
    <property type="term" value="F:cytokine activity"/>
    <property type="evidence" value="ECO:0007669"/>
    <property type="project" value="TreeGrafter"/>
</dbReference>
<evidence type="ECO:0000256" key="7">
    <source>
        <dbReference type="ARBA" id="ARBA00023180"/>
    </source>
</evidence>
<feature type="compositionally biased region" description="Low complexity" evidence="9">
    <location>
        <begin position="381"/>
        <end position="397"/>
    </location>
</feature>
<dbReference type="Gene3D" id="2.10.90.10">
    <property type="entry name" value="Cystine-knot cytokines"/>
    <property type="match status" value="1"/>
</dbReference>
<dbReference type="AlphaFoldDB" id="A0AAW0MQI9"/>
<evidence type="ECO:0000256" key="3">
    <source>
        <dbReference type="ARBA" id="ARBA00022525"/>
    </source>
</evidence>
<name>A0AAW0MQI9_9GOBI</name>
<evidence type="ECO:0000256" key="9">
    <source>
        <dbReference type="SAM" id="MobiDB-lite"/>
    </source>
</evidence>
<dbReference type="PROSITE" id="PS51362">
    <property type="entry name" value="TGF_BETA_2"/>
    <property type="match status" value="1"/>
</dbReference>
<feature type="compositionally biased region" description="Polar residues" evidence="9">
    <location>
        <begin position="409"/>
        <end position="422"/>
    </location>
</feature>
<feature type="compositionally biased region" description="Acidic residues" evidence="9">
    <location>
        <begin position="639"/>
        <end position="653"/>
    </location>
</feature>
<feature type="compositionally biased region" description="Pro residues" evidence="9">
    <location>
        <begin position="174"/>
        <end position="194"/>
    </location>
</feature>
<evidence type="ECO:0000256" key="4">
    <source>
        <dbReference type="ARBA" id="ARBA00022729"/>
    </source>
</evidence>
<sequence>MLTALRRLHAAVRRDGRVELPPERRAEDSAEIISFAEKDHMVTSPSSMFFLVPNEGNQSVFVSEASLWLYLRVLPAPPPSPPLAPPPAPPTPRRKTRTVSLKLYHQASGVSGAWRLQERQRDGERGRGQQGYGGGARRQQQQQGGHRRLSVDVRCDGCEREGVVLVLLESELQPRPPETQPRPPKPQSRPPDPQKNPSQKPQNSMDSRYAKNSQNHQNHQNFPDSLKPFSLDPQNPSLDSRYSQNIQNSPNPSLNSPDSLKSFSQKSQNSPDPQNPSQNSQNPSPDTQTSPDSRDSLRPFSSDSQNPSQNSPDPQNFQNPFQNSQNPSQTSPDSLRPFSLDSQNSPDSQNHQNPSQNHQNPSQTSPDSLRPFSLNSRDSQNHQNPSQNSQNPSQTSPDSLRPFSRDPQNHQNPSQTSQTSPDSLRPFSLDPQHSRGLQNPFQNHQYPSQTSPDPQTSPDSLRPFLSVHTRPADSSHRIRKRGLDCDDGDRTGLCCRRQFFMDFRLIGWSDWIIAPSGYLGNYCEGRCPAHMAGVPSSVSSFHTAVLNQYRLRGLGAGASTSCCIPTKLAPMSMLYFDDEYNIVKRDVPNMVVEECGSRIYKVLQTNEASDPDQDPDPNPDYMIQTKTQTQTRLSSSPDQDPDLDPDPELDPNPDPDPHQSKCTRLILDLCETSEVKVCGESETCWSLDPDPDLDPNLDPFQTRLRVC</sequence>
<proteinExistence type="inferred from homology"/>
<dbReference type="PANTHER" id="PTHR11848:SF309">
    <property type="entry name" value="INHIBIN BETA CHAIN"/>
    <property type="match status" value="1"/>
</dbReference>
<feature type="region of interest" description="Disordered" evidence="9">
    <location>
        <begin position="110"/>
        <end position="149"/>
    </location>
</feature>
<organism evidence="11 12">
    <name type="scientific">Mugilogobius chulae</name>
    <name type="common">yellowstripe goby</name>
    <dbReference type="NCBI Taxonomy" id="88201"/>
    <lineage>
        <taxon>Eukaryota</taxon>
        <taxon>Metazoa</taxon>
        <taxon>Chordata</taxon>
        <taxon>Craniata</taxon>
        <taxon>Vertebrata</taxon>
        <taxon>Euteleostomi</taxon>
        <taxon>Actinopterygii</taxon>
        <taxon>Neopterygii</taxon>
        <taxon>Teleostei</taxon>
        <taxon>Neoteleostei</taxon>
        <taxon>Acanthomorphata</taxon>
        <taxon>Gobiaria</taxon>
        <taxon>Gobiiformes</taxon>
        <taxon>Gobioidei</taxon>
        <taxon>Gobiidae</taxon>
        <taxon>Gobionellinae</taxon>
        <taxon>Mugilogobius</taxon>
    </lineage>
</organism>
<dbReference type="PROSITE" id="PS00250">
    <property type="entry name" value="TGF_BETA_1"/>
    <property type="match status" value="1"/>
</dbReference>
<evidence type="ECO:0000259" key="10">
    <source>
        <dbReference type="PROSITE" id="PS51362"/>
    </source>
</evidence>
<feature type="compositionally biased region" description="Basic and acidic residues" evidence="9">
    <location>
        <begin position="116"/>
        <end position="127"/>
    </location>
</feature>
<feature type="compositionally biased region" description="Low complexity" evidence="9">
    <location>
        <begin position="299"/>
        <end position="334"/>
    </location>
</feature>
<feature type="compositionally biased region" description="Polar residues" evidence="9">
    <location>
        <begin position="435"/>
        <end position="446"/>
    </location>
</feature>
<accession>A0AAW0MQI9</accession>
<comment type="similarity">
    <text evidence="2 8">Belongs to the TGF-beta family.</text>
</comment>
<evidence type="ECO:0000313" key="12">
    <source>
        <dbReference type="Proteomes" id="UP001460270"/>
    </source>
</evidence>
<feature type="compositionally biased region" description="Polar residues" evidence="9">
    <location>
        <begin position="196"/>
        <end position="223"/>
    </location>
</feature>
<evidence type="ECO:0000256" key="2">
    <source>
        <dbReference type="ARBA" id="ARBA00006656"/>
    </source>
</evidence>
<feature type="compositionally biased region" description="Low complexity" evidence="9">
    <location>
        <begin position="447"/>
        <end position="460"/>
    </location>
</feature>
<dbReference type="SUPFAM" id="SSF57501">
    <property type="entry name" value="Cystine-knot cytokines"/>
    <property type="match status" value="1"/>
</dbReference>
<evidence type="ECO:0000313" key="11">
    <source>
        <dbReference type="EMBL" id="KAK7880808.1"/>
    </source>
</evidence>
<reference evidence="12" key="1">
    <citation type="submission" date="2024-04" db="EMBL/GenBank/DDBJ databases">
        <title>Salinicola lusitanus LLJ914,a marine bacterium isolated from the Okinawa Trough.</title>
        <authorList>
            <person name="Li J."/>
        </authorList>
    </citation>
    <scope>NUCLEOTIDE SEQUENCE [LARGE SCALE GENOMIC DNA]</scope>
</reference>
<feature type="compositionally biased region" description="Basic and acidic residues" evidence="9">
    <location>
        <begin position="470"/>
        <end position="479"/>
    </location>
</feature>
<dbReference type="Pfam" id="PF00019">
    <property type="entry name" value="TGF_beta"/>
    <property type="match status" value="1"/>
</dbReference>
<evidence type="ECO:0000256" key="1">
    <source>
        <dbReference type="ARBA" id="ARBA00004613"/>
    </source>
</evidence>
<keyword evidence="5 8" id="KW-0339">Growth factor</keyword>
<comment type="subcellular location">
    <subcellularLocation>
        <location evidence="1">Secreted</location>
    </subcellularLocation>
</comment>
<keyword evidence="6" id="KW-1015">Disulfide bond</keyword>
<comment type="caution">
    <text evidence="11">The sequence shown here is derived from an EMBL/GenBank/DDBJ whole genome shotgun (WGS) entry which is preliminary data.</text>
</comment>
<feature type="domain" description="TGF-beta family profile" evidence="10">
    <location>
        <begin position="478"/>
        <end position="598"/>
    </location>
</feature>
<feature type="region of interest" description="Disordered" evidence="9">
    <location>
        <begin position="169"/>
        <end position="479"/>
    </location>
</feature>
<keyword evidence="4" id="KW-0732">Signal</keyword>
<feature type="compositionally biased region" description="Low complexity" evidence="9">
    <location>
        <begin position="243"/>
        <end position="286"/>
    </location>
</feature>
<dbReference type="InterPro" id="IPR029034">
    <property type="entry name" value="Cystine-knot_cytokine"/>
</dbReference>
<dbReference type="Proteomes" id="UP001460270">
    <property type="component" value="Unassembled WGS sequence"/>
</dbReference>
<feature type="compositionally biased region" description="Polar residues" evidence="9">
    <location>
        <begin position="232"/>
        <end position="242"/>
    </location>
</feature>
<dbReference type="EMBL" id="JBBPFD010000048">
    <property type="protein sequence ID" value="KAK7880808.1"/>
    <property type="molecule type" value="Genomic_DNA"/>
</dbReference>
<evidence type="ECO:0000256" key="5">
    <source>
        <dbReference type="ARBA" id="ARBA00023030"/>
    </source>
</evidence>
<keyword evidence="12" id="KW-1185">Reference proteome</keyword>
<dbReference type="InterPro" id="IPR017948">
    <property type="entry name" value="TGFb_CS"/>
</dbReference>
<dbReference type="InterPro" id="IPR015615">
    <property type="entry name" value="TGF-beta-rel"/>
</dbReference>
<evidence type="ECO:0000256" key="6">
    <source>
        <dbReference type="ARBA" id="ARBA00023157"/>
    </source>
</evidence>
<dbReference type="GO" id="GO:0008083">
    <property type="term" value="F:growth factor activity"/>
    <property type="evidence" value="ECO:0007669"/>
    <property type="project" value="UniProtKB-KW"/>
</dbReference>
<dbReference type="FunFam" id="2.10.90.10:FF:000005">
    <property type="entry name" value="Inhibin beta A chain"/>
    <property type="match status" value="1"/>
</dbReference>
<evidence type="ECO:0000256" key="8">
    <source>
        <dbReference type="RuleBase" id="RU000354"/>
    </source>
</evidence>
<dbReference type="PANTHER" id="PTHR11848">
    <property type="entry name" value="TGF-BETA FAMILY"/>
    <property type="match status" value="1"/>
</dbReference>
<dbReference type="GO" id="GO:0005615">
    <property type="term" value="C:extracellular space"/>
    <property type="evidence" value="ECO:0007669"/>
    <property type="project" value="TreeGrafter"/>
</dbReference>
<dbReference type="SMART" id="SM00204">
    <property type="entry name" value="TGFB"/>
    <property type="match status" value="1"/>
</dbReference>
<protein>
    <recommendedName>
        <fullName evidence="10">TGF-beta family profile domain-containing protein</fullName>
    </recommendedName>
</protein>
<dbReference type="InterPro" id="IPR001839">
    <property type="entry name" value="TGF-b_C"/>
</dbReference>
<feature type="region of interest" description="Disordered" evidence="9">
    <location>
        <begin position="606"/>
        <end position="660"/>
    </location>
</feature>
<gene>
    <name evidence="11" type="ORF">WMY93_032548</name>
</gene>
<keyword evidence="3" id="KW-0964">Secreted</keyword>